<name>A0A1H3TKN2_9ACTN</name>
<feature type="domain" description="HTH luxR-type" evidence="4">
    <location>
        <begin position="904"/>
        <end position="969"/>
    </location>
</feature>
<dbReference type="PANTHER" id="PTHR16305">
    <property type="entry name" value="TESTICULAR SOLUBLE ADENYLYL CYCLASE"/>
    <property type="match status" value="1"/>
</dbReference>
<dbReference type="PROSITE" id="PS50043">
    <property type="entry name" value="HTH_LUXR_2"/>
    <property type="match status" value="1"/>
</dbReference>
<accession>A0A1H3TKN2</accession>
<keyword evidence="2" id="KW-0067">ATP-binding</keyword>
<dbReference type="InterPro" id="IPR000792">
    <property type="entry name" value="Tscrpt_reg_LuxR_C"/>
</dbReference>
<dbReference type="InterPro" id="IPR036388">
    <property type="entry name" value="WH-like_DNA-bd_sf"/>
</dbReference>
<dbReference type="Pfam" id="PF00196">
    <property type="entry name" value="GerE"/>
    <property type="match status" value="1"/>
</dbReference>
<evidence type="ECO:0000313" key="6">
    <source>
        <dbReference type="Proteomes" id="UP000199632"/>
    </source>
</evidence>
<dbReference type="CDD" id="cd06170">
    <property type="entry name" value="LuxR_C_like"/>
    <property type="match status" value="1"/>
</dbReference>
<dbReference type="Gene3D" id="1.25.40.10">
    <property type="entry name" value="Tetratricopeptide repeat domain"/>
    <property type="match status" value="1"/>
</dbReference>
<dbReference type="Pfam" id="PF13424">
    <property type="entry name" value="TPR_12"/>
    <property type="match status" value="1"/>
</dbReference>
<dbReference type="InterPro" id="IPR027417">
    <property type="entry name" value="P-loop_NTPase"/>
</dbReference>
<dbReference type="AlphaFoldDB" id="A0A1H3TKN2"/>
<dbReference type="Gene3D" id="1.10.10.10">
    <property type="entry name" value="Winged helix-like DNA-binding domain superfamily/Winged helix DNA-binding domain"/>
    <property type="match status" value="1"/>
</dbReference>
<dbReference type="GO" id="GO:0006355">
    <property type="term" value="P:regulation of DNA-templated transcription"/>
    <property type="evidence" value="ECO:0007669"/>
    <property type="project" value="InterPro"/>
</dbReference>
<evidence type="ECO:0000256" key="2">
    <source>
        <dbReference type="ARBA" id="ARBA00022840"/>
    </source>
</evidence>
<organism evidence="5 6">
    <name type="scientific">Asanoa ishikariensis</name>
    <dbReference type="NCBI Taxonomy" id="137265"/>
    <lineage>
        <taxon>Bacteria</taxon>
        <taxon>Bacillati</taxon>
        <taxon>Actinomycetota</taxon>
        <taxon>Actinomycetes</taxon>
        <taxon>Micromonosporales</taxon>
        <taxon>Micromonosporaceae</taxon>
        <taxon>Asanoa</taxon>
    </lineage>
</organism>
<proteinExistence type="predicted"/>
<dbReference type="InterPro" id="IPR041664">
    <property type="entry name" value="AAA_16"/>
</dbReference>
<dbReference type="Proteomes" id="UP000199632">
    <property type="component" value="Unassembled WGS sequence"/>
</dbReference>
<sequence length="969" mass="103187">MLPRGAGDDVVAGGVELSPPLLSVATPLKVHNGEMHAPLDGRLNDGGGSDRDSAGPVIVGREAEVAAIVATLDIADRPPRAIVLQGEAGIGKTTLWLAGISVAVARGYRVLSCRPSAAEARFSYVGLADLLGQVAGDVLSALPPIQRRAIDAVLLVGESDLRAEERAVALAFLGVLRQLATDAPVCLAIDDVQWLDGASLAAVSYALDRLDREPIAVLFAARGIAPEWVRRVRPDDRRTIEMTGLSIGELRQVLRRRLDATYPRPLLLRLWETSGGNPFFALELATALARRGGTVAPGEDLPIPSDLNELLQTRLRGLGPAARGVARAVAALADPTIDLVDAALGRSGDAGLAEAVAAGVLEIGGDRLRFTHPLLGRAVAAGQAPSRRRSLHARLATLVPSAEEKARHLALATDGPDEGVAAVLEAAAEAAQVRGAPSAAGELAEQALRLTVANSGAEVRRRLLLAADMHRRAGDIFRATELLTTALAGAAAGNDRAAVLLHLADTKAAPASIPLYEQALAETVGSAATDDRLQATIHLRLAKAMNWGAGWQQRMYHDELSSRAASRVDDAALYAHALAGRCVTRFYAGYGLDVAAMDEAVALERTLPSWPLPDGPTYQYGLQLFWSADTQRGRDILDDMVRGAEARNDPLTAAWARWFLGFLEWRAGRWERADRLVADALDVMAQFEELAPPAEFPASVIAAHRGQVDAARDRSVAAIGRGEAAGIRIAESGHSWVLGFLELSLGQPGLAVPHLQRSYEIRNDFMLEPAQRLELGDLLEALIAVGKLDAAEGIIDVWRPRAAAVDRAWMLAILHRGHGLLQAARGDVDSAFTDFEGALAEHARSPDPFHRARTLLALGRTHRRAGHATAARSTLDDALVGFVRLGSPLWADQTRAELARIGGRGPSSTELTEAERRIAALVAEGHSNREVAAALFLTVHTVETALTRIYRKLGIRSRARLAASTRANT</sequence>
<evidence type="ECO:0000259" key="4">
    <source>
        <dbReference type="PROSITE" id="PS50043"/>
    </source>
</evidence>
<dbReference type="PRINTS" id="PR00038">
    <property type="entry name" value="HTHLUXR"/>
</dbReference>
<dbReference type="InterPro" id="IPR016032">
    <property type="entry name" value="Sig_transdc_resp-reg_C-effctor"/>
</dbReference>
<gene>
    <name evidence="5" type="ORF">SAMN05421684_5976</name>
</gene>
<dbReference type="GO" id="GO:0005524">
    <property type="term" value="F:ATP binding"/>
    <property type="evidence" value="ECO:0007669"/>
    <property type="project" value="UniProtKB-KW"/>
</dbReference>
<protein>
    <submittedName>
        <fullName evidence="5">Transcriptional regulator, LuxR family</fullName>
    </submittedName>
</protein>
<dbReference type="EMBL" id="FNQB01000003">
    <property type="protein sequence ID" value="SDZ50852.1"/>
    <property type="molecule type" value="Genomic_DNA"/>
</dbReference>
<keyword evidence="6" id="KW-1185">Reference proteome</keyword>
<dbReference type="GO" id="GO:0003677">
    <property type="term" value="F:DNA binding"/>
    <property type="evidence" value="ECO:0007669"/>
    <property type="project" value="InterPro"/>
</dbReference>
<dbReference type="PROSITE" id="PS00622">
    <property type="entry name" value="HTH_LUXR_1"/>
    <property type="match status" value="1"/>
</dbReference>
<dbReference type="SUPFAM" id="SSF52540">
    <property type="entry name" value="P-loop containing nucleoside triphosphate hydrolases"/>
    <property type="match status" value="1"/>
</dbReference>
<dbReference type="Pfam" id="PF13191">
    <property type="entry name" value="AAA_16"/>
    <property type="match status" value="1"/>
</dbReference>
<evidence type="ECO:0000256" key="3">
    <source>
        <dbReference type="SAM" id="MobiDB-lite"/>
    </source>
</evidence>
<dbReference type="InterPro" id="IPR011990">
    <property type="entry name" value="TPR-like_helical_dom_sf"/>
</dbReference>
<keyword evidence="1" id="KW-0547">Nucleotide-binding</keyword>
<dbReference type="SUPFAM" id="SSF46894">
    <property type="entry name" value="C-terminal effector domain of the bipartite response regulators"/>
    <property type="match status" value="1"/>
</dbReference>
<dbReference type="GO" id="GO:0005737">
    <property type="term" value="C:cytoplasm"/>
    <property type="evidence" value="ECO:0007669"/>
    <property type="project" value="TreeGrafter"/>
</dbReference>
<dbReference type="SMART" id="SM00421">
    <property type="entry name" value="HTH_LUXR"/>
    <property type="match status" value="1"/>
</dbReference>
<dbReference type="Gene3D" id="3.40.50.300">
    <property type="entry name" value="P-loop containing nucleotide triphosphate hydrolases"/>
    <property type="match status" value="1"/>
</dbReference>
<dbReference type="GO" id="GO:0004016">
    <property type="term" value="F:adenylate cyclase activity"/>
    <property type="evidence" value="ECO:0007669"/>
    <property type="project" value="TreeGrafter"/>
</dbReference>
<dbReference type="SUPFAM" id="SSF48452">
    <property type="entry name" value="TPR-like"/>
    <property type="match status" value="1"/>
</dbReference>
<evidence type="ECO:0000256" key="1">
    <source>
        <dbReference type="ARBA" id="ARBA00022741"/>
    </source>
</evidence>
<dbReference type="PANTHER" id="PTHR16305:SF35">
    <property type="entry name" value="TRANSCRIPTIONAL ACTIVATOR DOMAIN"/>
    <property type="match status" value="1"/>
</dbReference>
<feature type="compositionally biased region" description="Basic and acidic residues" evidence="3">
    <location>
        <begin position="35"/>
        <end position="53"/>
    </location>
</feature>
<reference evidence="6" key="1">
    <citation type="submission" date="2016-10" db="EMBL/GenBank/DDBJ databases">
        <authorList>
            <person name="Varghese N."/>
            <person name="Submissions S."/>
        </authorList>
    </citation>
    <scope>NUCLEOTIDE SEQUENCE [LARGE SCALE GENOMIC DNA]</scope>
    <source>
        <strain evidence="6">DSM 44718</strain>
    </source>
</reference>
<feature type="region of interest" description="Disordered" evidence="3">
    <location>
        <begin position="35"/>
        <end position="55"/>
    </location>
</feature>
<evidence type="ECO:0000313" key="5">
    <source>
        <dbReference type="EMBL" id="SDZ50852.1"/>
    </source>
</evidence>
<dbReference type="STRING" id="137265.SAMN05421684_5976"/>